<dbReference type="PANTHER" id="PTHR42771">
    <property type="entry name" value="IRON(3+)-HYDROXAMATE IMPORT ATP-BINDING PROTEIN FHUC"/>
    <property type="match status" value="1"/>
</dbReference>
<dbReference type="PROSITE" id="PS00211">
    <property type="entry name" value="ABC_TRANSPORTER_1"/>
    <property type="match status" value="1"/>
</dbReference>
<evidence type="ECO:0000256" key="6">
    <source>
        <dbReference type="ARBA" id="ARBA00022840"/>
    </source>
</evidence>
<keyword evidence="7" id="KW-0408">Iron</keyword>
<keyword evidence="2" id="KW-0813">Transport</keyword>
<comment type="subcellular location">
    <subcellularLocation>
        <location evidence="1">Cell membrane</location>
        <topology evidence="1">Peripheral membrane protein</topology>
    </subcellularLocation>
</comment>
<evidence type="ECO:0000256" key="2">
    <source>
        <dbReference type="ARBA" id="ARBA00022448"/>
    </source>
</evidence>
<reference evidence="11 12" key="1">
    <citation type="submission" date="2023-02" db="EMBL/GenBank/DDBJ databases">
        <title>Defining the Infant Male Urobiome and Moving Towards Mechanisms in Urobiome Research.</title>
        <authorList>
            <person name="Reasoner S."/>
            <person name="Flores V."/>
            <person name="Van Horn G."/>
            <person name="Morales G."/>
            <person name="Peard L."/>
            <person name="Abelson B."/>
            <person name="Manuel C."/>
            <person name="Lee J."/>
            <person name="Baker B."/>
            <person name="Williams T."/>
            <person name="Schmitz J."/>
            <person name="Clayton D."/>
            <person name="Hadjifrangiskou M."/>
        </authorList>
    </citation>
    <scope>NUCLEOTIDE SEQUENCE [LARGE SCALE GENOMIC DNA]</scope>
    <source>
        <strain evidence="11 12">AS1053</strain>
    </source>
</reference>
<keyword evidence="3" id="KW-1003">Cell membrane</keyword>
<keyword evidence="8" id="KW-0406">Ion transport</keyword>
<dbReference type="InterPro" id="IPR003439">
    <property type="entry name" value="ABC_transporter-like_ATP-bd"/>
</dbReference>
<evidence type="ECO:0000313" key="12">
    <source>
        <dbReference type="Proteomes" id="UP001219297"/>
    </source>
</evidence>
<proteinExistence type="predicted"/>
<keyword evidence="12" id="KW-1185">Reference proteome</keyword>
<keyword evidence="6 11" id="KW-0067">ATP-binding</keyword>
<dbReference type="Pfam" id="PF00005">
    <property type="entry name" value="ABC_tran"/>
    <property type="match status" value="1"/>
</dbReference>
<evidence type="ECO:0000256" key="4">
    <source>
        <dbReference type="ARBA" id="ARBA00022496"/>
    </source>
</evidence>
<dbReference type="InterPro" id="IPR027417">
    <property type="entry name" value="P-loop_NTPase"/>
</dbReference>
<evidence type="ECO:0000256" key="8">
    <source>
        <dbReference type="ARBA" id="ARBA00023065"/>
    </source>
</evidence>
<dbReference type="GO" id="GO:0005524">
    <property type="term" value="F:ATP binding"/>
    <property type="evidence" value="ECO:0007669"/>
    <property type="project" value="UniProtKB-KW"/>
</dbReference>
<evidence type="ECO:0000256" key="3">
    <source>
        <dbReference type="ARBA" id="ARBA00022475"/>
    </source>
</evidence>
<dbReference type="GeneID" id="83609246"/>
<protein>
    <submittedName>
        <fullName evidence="11">ABC transporter ATP-binding protein</fullName>
    </submittedName>
</protein>
<dbReference type="InterPro" id="IPR017871">
    <property type="entry name" value="ABC_transporter-like_CS"/>
</dbReference>
<gene>
    <name evidence="11" type="ORF">PWJ81_06310</name>
</gene>
<dbReference type="InterPro" id="IPR003593">
    <property type="entry name" value="AAA+_ATPase"/>
</dbReference>
<feature type="domain" description="ABC transporter" evidence="10">
    <location>
        <begin position="21"/>
        <end position="256"/>
    </location>
</feature>
<dbReference type="CDD" id="cd03214">
    <property type="entry name" value="ABC_Iron-Siderophores_B12_Hemin"/>
    <property type="match status" value="1"/>
</dbReference>
<dbReference type="SUPFAM" id="SSF52540">
    <property type="entry name" value="P-loop containing nucleoside triphosphate hydrolases"/>
    <property type="match status" value="1"/>
</dbReference>
<evidence type="ECO:0000313" key="11">
    <source>
        <dbReference type="EMBL" id="MDE1656680.1"/>
    </source>
</evidence>
<accession>A0ABT5V6X8</accession>
<organism evidence="11 12">
    <name type="scientific">Actinotignum sanguinis</name>
    <dbReference type="NCBI Taxonomy" id="1445614"/>
    <lineage>
        <taxon>Bacteria</taxon>
        <taxon>Bacillati</taxon>
        <taxon>Actinomycetota</taxon>
        <taxon>Actinomycetes</taxon>
        <taxon>Actinomycetales</taxon>
        <taxon>Actinomycetaceae</taxon>
        <taxon>Actinotignum</taxon>
    </lineage>
</organism>
<dbReference type="RefSeq" id="WP_274733453.1">
    <property type="nucleotide sequence ID" value="NZ_CAMXYX010000013.1"/>
</dbReference>
<evidence type="ECO:0000259" key="10">
    <source>
        <dbReference type="PROSITE" id="PS50893"/>
    </source>
</evidence>
<evidence type="ECO:0000256" key="1">
    <source>
        <dbReference type="ARBA" id="ARBA00004202"/>
    </source>
</evidence>
<evidence type="ECO:0000256" key="5">
    <source>
        <dbReference type="ARBA" id="ARBA00022741"/>
    </source>
</evidence>
<dbReference type="Proteomes" id="UP001219297">
    <property type="component" value="Unassembled WGS sequence"/>
</dbReference>
<dbReference type="Gene3D" id="3.40.50.300">
    <property type="entry name" value="P-loop containing nucleotide triphosphate hydrolases"/>
    <property type="match status" value="1"/>
</dbReference>
<keyword evidence="4" id="KW-0410">Iron transport</keyword>
<dbReference type="SMART" id="SM00382">
    <property type="entry name" value="AAA"/>
    <property type="match status" value="1"/>
</dbReference>
<dbReference type="PANTHER" id="PTHR42771:SF12">
    <property type="entry name" value="FE(3+) DICITRATE TRANSPORT ATP-BINDING PROTEIN FECE-RELATED"/>
    <property type="match status" value="1"/>
</dbReference>
<dbReference type="InterPro" id="IPR051535">
    <property type="entry name" value="Siderophore_ABC-ATPase"/>
</dbReference>
<evidence type="ECO:0000256" key="9">
    <source>
        <dbReference type="ARBA" id="ARBA00023136"/>
    </source>
</evidence>
<keyword evidence="9" id="KW-0472">Membrane</keyword>
<keyword evidence="5" id="KW-0547">Nucleotide-binding</keyword>
<dbReference type="PROSITE" id="PS50893">
    <property type="entry name" value="ABC_TRANSPORTER_2"/>
    <property type="match status" value="1"/>
</dbReference>
<comment type="caution">
    <text evidence="11">The sequence shown here is derived from an EMBL/GenBank/DDBJ whole genome shotgun (WGS) entry which is preliminary data.</text>
</comment>
<name>A0ABT5V6X8_9ACTO</name>
<sequence length="277" mass="29020">MRGNSGGVNVGAAGPAGAARLRSVDLSLGYGDVAVARDLNVEIPDGSFTVIVGANGCGKSTLLRGLARLLSPASGRVLLDGRDIAAMGSRDFARELALLPQSPHVPEGITVAELVARGRYPHQGLFARPSARDEEAVARALAATGTADFADALLGELSGGERQRVWVAMVLAQDTPIIFLDEPTTYLDIAYQIELLDLCARLNREGRTLVAVLHDLNQAARYATHIIAMKDGRIAFSGSAVEVFTPENIAEIYGITAVVIPDPVTGTPMVVPVSAGI</sequence>
<evidence type="ECO:0000256" key="7">
    <source>
        <dbReference type="ARBA" id="ARBA00023004"/>
    </source>
</evidence>
<dbReference type="EMBL" id="JARBHI010000013">
    <property type="protein sequence ID" value="MDE1656680.1"/>
    <property type="molecule type" value="Genomic_DNA"/>
</dbReference>